<dbReference type="RefSeq" id="WP_126819384.1">
    <property type="nucleotide sequence ID" value="NZ_PIPS01000001.1"/>
</dbReference>
<evidence type="ECO:0000313" key="4">
    <source>
        <dbReference type="Proteomes" id="UP000286680"/>
    </source>
</evidence>
<proteinExistence type="predicted"/>
<keyword evidence="1" id="KW-0732">Signal</keyword>
<dbReference type="InterPro" id="IPR005532">
    <property type="entry name" value="SUMF_dom"/>
</dbReference>
<name>A0AA94EH56_9GAMM</name>
<evidence type="ECO:0000313" key="3">
    <source>
        <dbReference type="EMBL" id="RUO44998.1"/>
    </source>
</evidence>
<evidence type="ECO:0000259" key="2">
    <source>
        <dbReference type="Pfam" id="PF03781"/>
    </source>
</evidence>
<dbReference type="SUPFAM" id="SSF56436">
    <property type="entry name" value="C-type lectin-like"/>
    <property type="match status" value="1"/>
</dbReference>
<dbReference type="InterPro" id="IPR016187">
    <property type="entry name" value="CTDL_fold"/>
</dbReference>
<dbReference type="GO" id="GO:0120147">
    <property type="term" value="F:formylglycine-generating oxidase activity"/>
    <property type="evidence" value="ECO:0007669"/>
    <property type="project" value="TreeGrafter"/>
</dbReference>
<dbReference type="Pfam" id="PF03781">
    <property type="entry name" value="FGE-sulfatase"/>
    <property type="match status" value="1"/>
</dbReference>
<feature type="chain" id="PRO_5041723745" evidence="1">
    <location>
        <begin position="22"/>
        <end position="253"/>
    </location>
</feature>
<dbReference type="EMBL" id="PIPS01000001">
    <property type="protein sequence ID" value="RUO44998.1"/>
    <property type="molecule type" value="Genomic_DNA"/>
</dbReference>
<gene>
    <name evidence="3" type="ORF">CWE23_02935</name>
</gene>
<feature type="domain" description="Sulfatase-modifying factor enzyme-like" evidence="2">
    <location>
        <begin position="23"/>
        <end position="246"/>
    </location>
</feature>
<comment type="caution">
    <text evidence="3">The sequence shown here is derived from an EMBL/GenBank/DDBJ whole genome shotgun (WGS) entry which is preliminary data.</text>
</comment>
<reference evidence="4" key="1">
    <citation type="journal article" date="2018" name="Front. Microbiol.">
        <title>Genome-Based Analysis Reveals the Taxonomy and Diversity of the Family Idiomarinaceae.</title>
        <authorList>
            <person name="Liu Y."/>
            <person name="Lai Q."/>
            <person name="Shao Z."/>
        </authorList>
    </citation>
    <scope>NUCLEOTIDE SEQUENCE [LARGE SCALE GENOMIC DNA]</scope>
    <source>
        <strain evidence="4">SN-14</strain>
    </source>
</reference>
<organism evidence="3 4">
    <name type="scientific">Idiomarina aquatica</name>
    <dbReference type="NCBI Taxonomy" id="1327752"/>
    <lineage>
        <taxon>Bacteria</taxon>
        <taxon>Pseudomonadati</taxon>
        <taxon>Pseudomonadota</taxon>
        <taxon>Gammaproteobacteria</taxon>
        <taxon>Alteromonadales</taxon>
        <taxon>Idiomarinaceae</taxon>
        <taxon>Idiomarina</taxon>
    </lineage>
</organism>
<dbReference type="AlphaFoldDB" id="A0AA94EH56"/>
<dbReference type="Proteomes" id="UP000286680">
    <property type="component" value="Unassembled WGS sequence"/>
</dbReference>
<accession>A0AA94EH56</accession>
<evidence type="ECO:0000256" key="1">
    <source>
        <dbReference type="SAM" id="SignalP"/>
    </source>
</evidence>
<dbReference type="PANTHER" id="PTHR23150:SF19">
    <property type="entry name" value="FORMYLGLYCINE-GENERATING ENZYME"/>
    <property type="match status" value="1"/>
</dbReference>
<sequence>MMKWLGIGLCAVAFAAPLMGAAEPVKIPGGLFDTPVLLDSDTPSIAVETFWLDATPVTNHQFLTFVQAQPDWQRGNIAALFHDGSYLSHWPADTVITEQQHDAPVTYVSWFAARAYCEAQGGRLPTLNEWEYASVLYRQQQGLTDEDYARQLFAWYSNPGASQQQPVAADAQQLAHMHGRINEWVEDFQLLIQSGDEVDVLSGSCGDSARFLAKFNQANYATFFRYQSRSDYAAQNTTSTLGFRCAYDQRNEP</sequence>
<feature type="signal peptide" evidence="1">
    <location>
        <begin position="1"/>
        <end position="21"/>
    </location>
</feature>
<dbReference type="InterPro" id="IPR051043">
    <property type="entry name" value="Sulfatase_Mod_Factor_Kinase"/>
</dbReference>
<dbReference type="InterPro" id="IPR042095">
    <property type="entry name" value="SUMF_sf"/>
</dbReference>
<dbReference type="PANTHER" id="PTHR23150">
    <property type="entry name" value="SULFATASE MODIFYING FACTOR 1, 2"/>
    <property type="match status" value="1"/>
</dbReference>
<dbReference type="Gene3D" id="3.90.1580.10">
    <property type="entry name" value="paralog of FGE (formylglycine-generating enzyme)"/>
    <property type="match status" value="1"/>
</dbReference>
<keyword evidence="4" id="KW-1185">Reference proteome</keyword>
<protein>
    <submittedName>
        <fullName evidence="3">Formylglycine-generating enzyme family protein</fullName>
    </submittedName>
</protein>